<dbReference type="Proteomes" id="UP000077755">
    <property type="component" value="Chromosome 5"/>
</dbReference>
<evidence type="ECO:0008006" key="5">
    <source>
        <dbReference type="Google" id="ProtNLM"/>
    </source>
</evidence>
<feature type="domain" description="hAT-like transposase RNase-H fold" evidence="2">
    <location>
        <begin position="82"/>
        <end position="171"/>
    </location>
</feature>
<dbReference type="GO" id="GO:0003677">
    <property type="term" value="F:DNA binding"/>
    <property type="evidence" value="ECO:0007669"/>
    <property type="project" value="InterPro"/>
</dbReference>
<dbReference type="InterPro" id="IPR025525">
    <property type="entry name" value="hAT-like_transposase_RNase-H"/>
</dbReference>
<protein>
    <recommendedName>
        <fullName evidence="5">HAT C-terminal dimerisation domain-containing protein</fullName>
    </recommendedName>
</protein>
<dbReference type="PANTHER" id="PTHR23272:SF184">
    <property type="entry name" value="OS03G0311250 PROTEIN"/>
    <property type="match status" value="1"/>
</dbReference>
<keyword evidence="4" id="KW-1185">Reference proteome</keyword>
<accession>A0AAF0X591</accession>
<organism evidence="3 4">
    <name type="scientific">Daucus carota subsp. sativus</name>
    <name type="common">Carrot</name>
    <dbReference type="NCBI Taxonomy" id="79200"/>
    <lineage>
        <taxon>Eukaryota</taxon>
        <taxon>Viridiplantae</taxon>
        <taxon>Streptophyta</taxon>
        <taxon>Embryophyta</taxon>
        <taxon>Tracheophyta</taxon>
        <taxon>Spermatophyta</taxon>
        <taxon>Magnoliopsida</taxon>
        <taxon>eudicotyledons</taxon>
        <taxon>Gunneridae</taxon>
        <taxon>Pentapetalae</taxon>
        <taxon>asterids</taxon>
        <taxon>campanulids</taxon>
        <taxon>Apiales</taxon>
        <taxon>Apiaceae</taxon>
        <taxon>Apioideae</taxon>
        <taxon>Scandiceae</taxon>
        <taxon>Daucinae</taxon>
        <taxon>Daucus</taxon>
        <taxon>Daucus sect. Daucus</taxon>
    </lineage>
</organism>
<dbReference type="Pfam" id="PF05699">
    <property type="entry name" value="Dimer_Tnp_hAT"/>
    <property type="match status" value="1"/>
</dbReference>
<evidence type="ECO:0000259" key="2">
    <source>
        <dbReference type="Pfam" id="PF14372"/>
    </source>
</evidence>
<gene>
    <name evidence="3" type="ORF">DCAR_0520015</name>
</gene>
<dbReference type="AlphaFoldDB" id="A0AAF0X591"/>
<sequence length="354" mass="41174">MLEAAVKYEKAFKRLEEDDLSYFNYFLIGDEEDVTTNTRTKAKKKKKRKEVVGGPPSENDFEIARNFLKFLKLFYRVTEKISGSKYVTSNLFFDELVKMHVKIGNMCFSEHARYLEMAKRMKAKYDKYWDNIDNINFLFYVAVLLDPRRKMQYIDYCFSQIYPDEKENTLDAFYKDYARLQEGQTSGNTSKKYSVINSTIAPMSIDDEEDEEDDVDLIVNFQKHLESEDSMTNKSEVDIYMSDAIERNLGDDFNILQWWKMSSVKFPILSQVAKNVLGMPISTVASESAFSTGGRVIDPFRSSLTPKTDEALICTHDWIRSKNSKQIDLETSQPFALDGIRKQLEEIEKGILNF</sequence>
<proteinExistence type="predicted"/>
<dbReference type="EMBL" id="CP093347">
    <property type="protein sequence ID" value="WOH00644.1"/>
    <property type="molecule type" value="Genomic_DNA"/>
</dbReference>
<reference evidence="3" key="1">
    <citation type="journal article" date="2016" name="Nat. Genet.">
        <title>A high-quality carrot genome assembly provides new insights into carotenoid accumulation and asterid genome evolution.</title>
        <authorList>
            <person name="Iorizzo M."/>
            <person name="Ellison S."/>
            <person name="Senalik D."/>
            <person name="Zeng P."/>
            <person name="Satapoomin P."/>
            <person name="Huang J."/>
            <person name="Bowman M."/>
            <person name="Iovene M."/>
            <person name="Sanseverino W."/>
            <person name="Cavagnaro P."/>
            <person name="Yildiz M."/>
            <person name="Macko-Podgorni A."/>
            <person name="Moranska E."/>
            <person name="Grzebelus E."/>
            <person name="Grzebelus D."/>
            <person name="Ashrafi H."/>
            <person name="Zheng Z."/>
            <person name="Cheng S."/>
            <person name="Spooner D."/>
            <person name="Van Deynze A."/>
            <person name="Simon P."/>
        </authorList>
    </citation>
    <scope>NUCLEOTIDE SEQUENCE</scope>
    <source>
        <tissue evidence="3">Leaf</tissue>
    </source>
</reference>
<dbReference type="InterPro" id="IPR012337">
    <property type="entry name" value="RNaseH-like_sf"/>
</dbReference>
<dbReference type="InterPro" id="IPR008906">
    <property type="entry name" value="HATC_C_dom"/>
</dbReference>
<evidence type="ECO:0000313" key="3">
    <source>
        <dbReference type="EMBL" id="WOH00644.1"/>
    </source>
</evidence>
<reference evidence="3" key="2">
    <citation type="submission" date="2022-03" db="EMBL/GenBank/DDBJ databases">
        <title>Draft title - Genomic analysis of global carrot germplasm unveils the trajectory of domestication and the origin of high carotenoid orange carrot.</title>
        <authorList>
            <person name="Iorizzo M."/>
            <person name="Ellison S."/>
            <person name="Senalik D."/>
            <person name="Macko-Podgorni A."/>
            <person name="Grzebelus D."/>
            <person name="Bostan H."/>
            <person name="Rolling W."/>
            <person name="Curaba J."/>
            <person name="Simon P."/>
        </authorList>
    </citation>
    <scope>NUCLEOTIDE SEQUENCE</scope>
    <source>
        <tissue evidence="3">Leaf</tissue>
    </source>
</reference>
<evidence type="ECO:0000313" key="4">
    <source>
        <dbReference type="Proteomes" id="UP000077755"/>
    </source>
</evidence>
<dbReference type="PANTHER" id="PTHR23272">
    <property type="entry name" value="BED FINGER-RELATED"/>
    <property type="match status" value="1"/>
</dbReference>
<name>A0AAF0X591_DAUCS</name>
<dbReference type="GO" id="GO:0046983">
    <property type="term" value="F:protein dimerization activity"/>
    <property type="evidence" value="ECO:0007669"/>
    <property type="project" value="InterPro"/>
</dbReference>
<evidence type="ECO:0000259" key="1">
    <source>
        <dbReference type="Pfam" id="PF05699"/>
    </source>
</evidence>
<dbReference type="SUPFAM" id="SSF53098">
    <property type="entry name" value="Ribonuclease H-like"/>
    <property type="match status" value="1"/>
</dbReference>
<dbReference type="Pfam" id="PF14372">
    <property type="entry name" value="hAT-like_RNase-H"/>
    <property type="match status" value="1"/>
</dbReference>
<feature type="domain" description="HAT C-terminal dimerisation" evidence="1">
    <location>
        <begin position="236"/>
        <end position="319"/>
    </location>
</feature>